<dbReference type="SUPFAM" id="SSF53383">
    <property type="entry name" value="PLP-dependent transferases"/>
    <property type="match status" value="1"/>
</dbReference>
<dbReference type="Pfam" id="PF01041">
    <property type="entry name" value="DegT_DnrJ_EryC1"/>
    <property type="match status" value="1"/>
</dbReference>
<gene>
    <name evidence="4" type="ORF">ACFFIA_31485</name>
</gene>
<dbReference type="InterPro" id="IPR015424">
    <property type="entry name" value="PyrdxlP-dep_Trfase"/>
</dbReference>
<comment type="caution">
    <text evidence="4">The sequence shown here is derived from an EMBL/GenBank/DDBJ whole genome shotgun (WGS) entry which is preliminary data.</text>
</comment>
<dbReference type="EMBL" id="JBHLUH010000068">
    <property type="protein sequence ID" value="MFC0532181.1"/>
    <property type="molecule type" value="Genomic_DNA"/>
</dbReference>
<dbReference type="RefSeq" id="WP_377257791.1">
    <property type="nucleotide sequence ID" value="NZ_JBHLUH010000068.1"/>
</dbReference>
<keyword evidence="4" id="KW-0808">Transferase</keyword>
<comment type="similarity">
    <text evidence="2 3">Belongs to the DegT/DnrJ/EryC1 family.</text>
</comment>
<evidence type="ECO:0000256" key="3">
    <source>
        <dbReference type="RuleBase" id="RU004508"/>
    </source>
</evidence>
<dbReference type="PIRSF" id="PIRSF000390">
    <property type="entry name" value="PLP_StrS"/>
    <property type="match status" value="1"/>
</dbReference>
<dbReference type="InterPro" id="IPR015421">
    <property type="entry name" value="PyrdxlP-dep_Trfase_major"/>
</dbReference>
<sequence>MIPLVDLQAAHVEVAEEVAVGFKRILANTAFIGGEEVAAFEREYAAFCGLPHCVGVANGTDALELALRAAGVGPGDEVIVPANTFIATAEAVARAGASVALVDADPDTYLIDVDAALTAVTPATRAVVPVHLYGQLAPVEELRAALPPEVVIVEDAAQCQGATRHGRPAGFEGIASTSFYPGKNLGAYGDAGAVVSASAEVATAVRRLGSHGGLTKYIHDVIGVNSRLDGLQAVVLRAKLARLAAWNEARRAAAARYDALLADVDVVRPVTLDGNAHVWHLYVVRVPGDGTPSRRDAVVSALNAAGVGAGIHYPVPVHLTPAFADVARRAGSLAHSEAAAHEILSLPVYPQITADQQAQVVEALRAALA</sequence>
<dbReference type="PANTHER" id="PTHR30244:SF36">
    <property type="entry name" value="3-OXO-GLUCOSE-6-PHOSPHATE:GLUTAMATE AMINOTRANSFERASE"/>
    <property type="match status" value="1"/>
</dbReference>
<dbReference type="InterPro" id="IPR015422">
    <property type="entry name" value="PyrdxlP-dep_Trfase_small"/>
</dbReference>
<proteinExistence type="inferred from homology"/>
<dbReference type="Proteomes" id="UP001589867">
    <property type="component" value="Unassembled WGS sequence"/>
</dbReference>
<keyword evidence="4" id="KW-0032">Aminotransferase</keyword>
<keyword evidence="1 3" id="KW-0663">Pyridoxal phosphate</keyword>
<dbReference type="PANTHER" id="PTHR30244">
    <property type="entry name" value="TRANSAMINASE"/>
    <property type="match status" value="1"/>
</dbReference>
<evidence type="ECO:0000256" key="1">
    <source>
        <dbReference type="ARBA" id="ARBA00022898"/>
    </source>
</evidence>
<evidence type="ECO:0000313" key="4">
    <source>
        <dbReference type="EMBL" id="MFC0532181.1"/>
    </source>
</evidence>
<evidence type="ECO:0000256" key="2">
    <source>
        <dbReference type="ARBA" id="ARBA00037999"/>
    </source>
</evidence>
<dbReference type="Gene3D" id="3.40.640.10">
    <property type="entry name" value="Type I PLP-dependent aspartate aminotransferase-like (Major domain)"/>
    <property type="match status" value="1"/>
</dbReference>
<keyword evidence="5" id="KW-1185">Reference proteome</keyword>
<evidence type="ECO:0000313" key="5">
    <source>
        <dbReference type="Proteomes" id="UP001589867"/>
    </source>
</evidence>
<dbReference type="CDD" id="cd00616">
    <property type="entry name" value="AHBA_syn"/>
    <property type="match status" value="1"/>
</dbReference>
<name>A0ABV6MBS4_9ACTN</name>
<protein>
    <submittedName>
        <fullName evidence="4">DegT/DnrJ/EryC1/StrS family aminotransferase</fullName>
    </submittedName>
</protein>
<dbReference type="InterPro" id="IPR000653">
    <property type="entry name" value="DegT/StrS_aminotransferase"/>
</dbReference>
<reference evidence="4 5" key="1">
    <citation type="submission" date="2024-09" db="EMBL/GenBank/DDBJ databases">
        <authorList>
            <person name="Sun Q."/>
            <person name="Mori K."/>
        </authorList>
    </citation>
    <scope>NUCLEOTIDE SEQUENCE [LARGE SCALE GENOMIC DNA]</scope>
    <source>
        <strain evidence="4 5">TBRC 3947</strain>
    </source>
</reference>
<dbReference type="GO" id="GO:0008483">
    <property type="term" value="F:transaminase activity"/>
    <property type="evidence" value="ECO:0007669"/>
    <property type="project" value="UniProtKB-KW"/>
</dbReference>
<organism evidence="4 5">
    <name type="scientific">Phytohabitans kaempferiae</name>
    <dbReference type="NCBI Taxonomy" id="1620943"/>
    <lineage>
        <taxon>Bacteria</taxon>
        <taxon>Bacillati</taxon>
        <taxon>Actinomycetota</taxon>
        <taxon>Actinomycetes</taxon>
        <taxon>Micromonosporales</taxon>
        <taxon>Micromonosporaceae</taxon>
    </lineage>
</organism>
<accession>A0ABV6MBS4</accession>
<dbReference type="Gene3D" id="3.90.1150.10">
    <property type="entry name" value="Aspartate Aminotransferase, domain 1"/>
    <property type="match status" value="1"/>
</dbReference>